<dbReference type="HOGENOM" id="CLU_2904408_0_0_1"/>
<reference evidence="2" key="2">
    <citation type="submission" date="2015-01" db="EMBL/GenBank/DDBJ databases">
        <title>Evolutionary Origins and Diversification of the Mycorrhizal Mutualists.</title>
        <authorList>
            <consortium name="DOE Joint Genome Institute"/>
            <consortium name="Mycorrhizal Genomics Consortium"/>
            <person name="Kohler A."/>
            <person name="Kuo A."/>
            <person name="Nagy L.G."/>
            <person name="Floudas D."/>
            <person name="Copeland A."/>
            <person name="Barry K.W."/>
            <person name="Cichocki N."/>
            <person name="Veneault-Fourrey C."/>
            <person name="LaButti K."/>
            <person name="Lindquist E.A."/>
            <person name="Lipzen A."/>
            <person name="Lundell T."/>
            <person name="Morin E."/>
            <person name="Murat C."/>
            <person name="Riley R."/>
            <person name="Ohm R."/>
            <person name="Sun H."/>
            <person name="Tunlid A."/>
            <person name="Henrissat B."/>
            <person name="Grigoriev I.V."/>
            <person name="Hibbett D.S."/>
            <person name="Martin F."/>
        </authorList>
    </citation>
    <scope>NUCLEOTIDE SEQUENCE [LARGE SCALE GENOMIC DNA]</scope>
    <source>
        <strain evidence="2">h7</strain>
    </source>
</reference>
<dbReference type="Proteomes" id="UP000053424">
    <property type="component" value="Unassembled WGS sequence"/>
</dbReference>
<organism evidence="1 2">
    <name type="scientific">Hebeloma cylindrosporum</name>
    <dbReference type="NCBI Taxonomy" id="76867"/>
    <lineage>
        <taxon>Eukaryota</taxon>
        <taxon>Fungi</taxon>
        <taxon>Dikarya</taxon>
        <taxon>Basidiomycota</taxon>
        <taxon>Agaricomycotina</taxon>
        <taxon>Agaricomycetes</taxon>
        <taxon>Agaricomycetidae</taxon>
        <taxon>Agaricales</taxon>
        <taxon>Agaricineae</taxon>
        <taxon>Hymenogastraceae</taxon>
        <taxon>Hebeloma</taxon>
    </lineage>
</organism>
<dbReference type="EMBL" id="KN831768">
    <property type="protein sequence ID" value="KIM49378.1"/>
    <property type="molecule type" value="Genomic_DNA"/>
</dbReference>
<accession>A0A0C2YHW3</accession>
<keyword evidence="2" id="KW-1185">Reference proteome</keyword>
<reference evidence="1 2" key="1">
    <citation type="submission" date="2014-04" db="EMBL/GenBank/DDBJ databases">
        <authorList>
            <consortium name="DOE Joint Genome Institute"/>
            <person name="Kuo A."/>
            <person name="Gay G."/>
            <person name="Dore J."/>
            <person name="Kohler A."/>
            <person name="Nagy L.G."/>
            <person name="Floudas D."/>
            <person name="Copeland A."/>
            <person name="Barry K.W."/>
            <person name="Cichocki N."/>
            <person name="Veneault-Fourrey C."/>
            <person name="LaButti K."/>
            <person name="Lindquist E.A."/>
            <person name="Lipzen A."/>
            <person name="Lundell T."/>
            <person name="Morin E."/>
            <person name="Murat C."/>
            <person name="Sun H."/>
            <person name="Tunlid A."/>
            <person name="Henrissat B."/>
            <person name="Grigoriev I.V."/>
            <person name="Hibbett D.S."/>
            <person name="Martin F."/>
            <person name="Nordberg H.P."/>
            <person name="Cantor M.N."/>
            <person name="Hua S.X."/>
        </authorList>
    </citation>
    <scope>NUCLEOTIDE SEQUENCE [LARGE SCALE GENOMIC DNA]</scope>
    <source>
        <strain evidence="2">h7</strain>
    </source>
</reference>
<name>A0A0C2YHW3_HEBCY</name>
<evidence type="ECO:0000313" key="1">
    <source>
        <dbReference type="EMBL" id="KIM49378.1"/>
    </source>
</evidence>
<gene>
    <name evidence="1" type="ORF">M413DRAFT_106463</name>
</gene>
<sequence length="62" mass="7376">MRRRAPVWFVWREIFFCLQAGAFSRYLLVFSELISCLFQPFFTSTSGQHPQHEDFVFKVNVG</sequence>
<dbReference type="AlphaFoldDB" id="A0A0C2YHW3"/>
<proteinExistence type="predicted"/>
<protein>
    <submittedName>
        <fullName evidence="1">Uncharacterized protein</fullName>
    </submittedName>
</protein>
<evidence type="ECO:0000313" key="2">
    <source>
        <dbReference type="Proteomes" id="UP000053424"/>
    </source>
</evidence>